<dbReference type="KEGG" id="vg:11541301"/>
<dbReference type="RefSeq" id="YP_005087099.1">
    <property type="nucleotide sequence ID" value="NC_016652.1"/>
</dbReference>
<protein>
    <submittedName>
        <fullName evidence="1">Uncharacterized protein</fullName>
    </submittedName>
</protein>
<organism evidence="1 2">
    <name type="scientific">Rhodococcus phage REQ2</name>
    <dbReference type="NCBI Taxonomy" id="1109713"/>
    <lineage>
        <taxon>Viruses</taxon>
        <taxon>Duplodnaviria</taxon>
        <taxon>Heunggongvirae</taxon>
        <taxon>Uroviricota</taxon>
        <taxon>Caudoviricetes</taxon>
        <taxon>Caudoviricetes incertae sedis</taxon>
        <taxon>Melbournevirus</taxon>
        <taxon>Melbournevirus REQ2</taxon>
    </lineage>
</organism>
<name>G9FGZ8_9CAUD</name>
<dbReference type="Proteomes" id="UP000005427">
    <property type="component" value="Segment"/>
</dbReference>
<dbReference type="EMBL" id="JN116823">
    <property type="protein sequence ID" value="AEV51909.1"/>
    <property type="molecule type" value="Genomic_DNA"/>
</dbReference>
<reference evidence="1 2" key="1">
    <citation type="submission" date="2011-06" db="EMBL/GenBank/DDBJ databases">
        <title>Two lysogenic phages can combine to generate a single lytic phage.</title>
        <authorList>
            <person name="Petrovski S."/>
        </authorList>
    </citation>
    <scope>NUCLEOTIDE SEQUENCE [LARGE SCALE GENOMIC DNA]</scope>
</reference>
<evidence type="ECO:0000313" key="1">
    <source>
        <dbReference type="EMBL" id="AEV51909.1"/>
    </source>
</evidence>
<accession>G9FGZ8</accession>
<proteinExistence type="predicted"/>
<evidence type="ECO:0000313" key="2">
    <source>
        <dbReference type="Proteomes" id="UP000005427"/>
    </source>
</evidence>
<keyword evidence="2" id="KW-1185">Reference proteome</keyword>
<dbReference type="GeneID" id="11541301"/>
<sequence length="60" mass="7048">MIEIRDGHTSLVARPTLKFPKNERAVLLLIEQDEVQLGFQLTRDQWHQIGEMMDDPKDDE</sequence>